<dbReference type="Proteomes" id="UP000827986">
    <property type="component" value="Unassembled WGS sequence"/>
</dbReference>
<dbReference type="PANTHER" id="PTHR13327">
    <property type="entry name" value="NADH-UBIQUINONE OXIDOREDUCTASE ESSS SUBUNIT, MITOCHONDRIAL PRECURSOR"/>
    <property type="match status" value="1"/>
</dbReference>
<evidence type="ECO:0000256" key="5">
    <source>
        <dbReference type="ARBA" id="ARBA00022448"/>
    </source>
</evidence>
<dbReference type="InterPro" id="IPR019329">
    <property type="entry name" value="NADH_UbQ_OxRdtase_ESSS_su"/>
</dbReference>
<evidence type="ECO:0000256" key="8">
    <source>
        <dbReference type="ARBA" id="ARBA00022792"/>
    </source>
</evidence>
<evidence type="ECO:0000313" key="19">
    <source>
        <dbReference type="Proteomes" id="UP000827986"/>
    </source>
</evidence>
<keyword evidence="19" id="KW-1185">Reference proteome</keyword>
<comment type="function">
    <text evidence="1">Accessory subunit of the mitochondrial membrane respiratory chain NADH dehydrogenase (Complex I), that is believed not to be involved in catalysis. Complex I functions in the transfer of electrons from NADH to the respiratory chain. The immediate electron acceptor for the enzyme is believed to be ubiquinone.</text>
</comment>
<name>A0A9D4B4Y8_9SAUR</name>
<accession>A0A9D4B4Y8</accession>
<dbReference type="Pfam" id="PF10183">
    <property type="entry name" value="ESSS"/>
    <property type="match status" value="1"/>
</dbReference>
<evidence type="ECO:0000256" key="12">
    <source>
        <dbReference type="ARBA" id="ARBA00023128"/>
    </source>
</evidence>
<keyword evidence="13 17" id="KW-0472">Membrane</keyword>
<keyword evidence="5" id="KW-0813">Transport</keyword>
<keyword evidence="7 17" id="KW-0812">Transmembrane</keyword>
<evidence type="ECO:0000256" key="7">
    <source>
        <dbReference type="ARBA" id="ARBA00022692"/>
    </source>
</evidence>
<evidence type="ECO:0000256" key="4">
    <source>
        <dbReference type="ARBA" id="ARBA00018632"/>
    </source>
</evidence>
<evidence type="ECO:0000256" key="6">
    <source>
        <dbReference type="ARBA" id="ARBA00022660"/>
    </source>
</evidence>
<evidence type="ECO:0000256" key="10">
    <source>
        <dbReference type="ARBA" id="ARBA00022982"/>
    </source>
</evidence>
<dbReference type="GO" id="GO:0005743">
    <property type="term" value="C:mitochondrial inner membrane"/>
    <property type="evidence" value="ECO:0007669"/>
    <property type="project" value="UniProtKB-SubCell"/>
</dbReference>
<comment type="subcellular location">
    <subcellularLocation>
        <location evidence="2">Mitochondrion inner membrane</location>
        <topology evidence="2">Single-pass membrane protein</topology>
    </subcellularLocation>
</comment>
<keyword evidence="10" id="KW-0249">Electron transport</keyword>
<sequence>MMMAALGRCARRLLLLRGFPARGARAGSGPGGGAEAAVVTPPPVARAPRQPLHEEDEGDMVLALRKNPDYHGFHPDPELDVWHMRLAFFFGISLCIVVGATFVHYLPEHGMRTWARREAERLLKERERLGLPLLDSNYFDPSKLVLPDEEEE</sequence>
<comment type="similarity">
    <text evidence="3">Belongs to the complex I NDUFB11 subunit family.</text>
</comment>
<organism evidence="18 19">
    <name type="scientific">Mauremys mutica</name>
    <name type="common">yellowpond turtle</name>
    <dbReference type="NCBI Taxonomy" id="74926"/>
    <lineage>
        <taxon>Eukaryota</taxon>
        <taxon>Metazoa</taxon>
        <taxon>Chordata</taxon>
        <taxon>Craniata</taxon>
        <taxon>Vertebrata</taxon>
        <taxon>Euteleostomi</taxon>
        <taxon>Archelosauria</taxon>
        <taxon>Testudinata</taxon>
        <taxon>Testudines</taxon>
        <taxon>Cryptodira</taxon>
        <taxon>Durocryptodira</taxon>
        <taxon>Testudinoidea</taxon>
        <taxon>Geoemydidae</taxon>
        <taxon>Geoemydinae</taxon>
        <taxon>Mauremys</taxon>
    </lineage>
</organism>
<comment type="caution">
    <text evidence="18">The sequence shown here is derived from an EMBL/GenBank/DDBJ whole genome shotgun (WGS) entry which is preliminary data.</text>
</comment>
<proteinExistence type="inferred from homology"/>
<evidence type="ECO:0000313" key="18">
    <source>
        <dbReference type="EMBL" id="KAH1180614.1"/>
    </source>
</evidence>
<evidence type="ECO:0000256" key="15">
    <source>
        <dbReference type="ARBA" id="ARBA00031387"/>
    </source>
</evidence>
<dbReference type="AlphaFoldDB" id="A0A9D4B4Y8"/>
<keyword evidence="12" id="KW-0496">Mitochondrion</keyword>
<evidence type="ECO:0000256" key="16">
    <source>
        <dbReference type="ARBA" id="ARBA00046528"/>
    </source>
</evidence>
<keyword evidence="9" id="KW-0809">Transit peptide</keyword>
<dbReference type="OrthoDB" id="5917019at2759"/>
<feature type="transmembrane region" description="Helical" evidence="17">
    <location>
        <begin position="86"/>
        <end position="107"/>
    </location>
</feature>
<gene>
    <name evidence="18" type="ORF">KIL84_001548</name>
</gene>
<dbReference type="PANTHER" id="PTHR13327:SF0">
    <property type="entry name" value="NADH DEHYDROGENASE [UBIQUINONE] 1 BETA SUBCOMPLEX SUBUNIT 11, MITOCHONDRIAL"/>
    <property type="match status" value="1"/>
</dbReference>
<comment type="subunit">
    <text evidence="16">Complex I is composed of 45 different subunits. Interacts with BCAP31.</text>
</comment>
<reference evidence="18" key="1">
    <citation type="submission" date="2021-09" db="EMBL/GenBank/DDBJ databases">
        <title>The genome of Mauremys mutica provides insights into the evolution of semi-aquatic lifestyle.</title>
        <authorList>
            <person name="Gong S."/>
            <person name="Gao Y."/>
        </authorList>
    </citation>
    <scope>NUCLEOTIDE SEQUENCE</scope>
    <source>
        <strain evidence="18">MM-2020</strain>
        <tissue evidence="18">Muscle</tissue>
    </source>
</reference>
<keyword evidence="6" id="KW-0679">Respiratory chain</keyword>
<evidence type="ECO:0000256" key="14">
    <source>
        <dbReference type="ARBA" id="ARBA00030753"/>
    </source>
</evidence>
<evidence type="ECO:0000256" key="9">
    <source>
        <dbReference type="ARBA" id="ARBA00022946"/>
    </source>
</evidence>
<evidence type="ECO:0000256" key="11">
    <source>
        <dbReference type="ARBA" id="ARBA00022989"/>
    </source>
</evidence>
<evidence type="ECO:0000256" key="3">
    <source>
        <dbReference type="ARBA" id="ARBA00008915"/>
    </source>
</evidence>
<dbReference type="EMBL" id="JAHDVG010000469">
    <property type="protein sequence ID" value="KAH1180614.1"/>
    <property type="molecule type" value="Genomic_DNA"/>
</dbReference>
<keyword evidence="8" id="KW-0999">Mitochondrion inner membrane</keyword>
<protein>
    <recommendedName>
        <fullName evidence="4">NADH dehydrogenase [ubiquinone] 1 beta subcomplex subunit 11, mitochondrial</fullName>
    </recommendedName>
    <alternativeName>
        <fullName evidence="15">Complex I-ESSS</fullName>
    </alternativeName>
    <alternativeName>
        <fullName evidence="14">NADH-ubiquinone oxidoreductase ESSS subunit</fullName>
    </alternativeName>
</protein>
<evidence type="ECO:0000256" key="13">
    <source>
        <dbReference type="ARBA" id="ARBA00023136"/>
    </source>
</evidence>
<evidence type="ECO:0000256" key="2">
    <source>
        <dbReference type="ARBA" id="ARBA00004434"/>
    </source>
</evidence>
<evidence type="ECO:0000256" key="1">
    <source>
        <dbReference type="ARBA" id="ARBA00003195"/>
    </source>
</evidence>
<keyword evidence="11 17" id="KW-1133">Transmembrane helix</keyword>
<evidence type="ECO:0000256" key="17">
    <source>
        <dbReference type="SAM" id="Phobius"/>
    </source>
</evidence>